<dbReference type="PANTHER" id="PTHR24321">
    <property type="entry name" value="DEHYDROGENASES, SHORT CHAIN"/>
    <property type="match status" value="1"/>
</dbReference>
<dbReference type="SMART" id="SM00822">
    <property type="entry name" value="PKS_KR"/>
    <property type="match status" value="1"/>
</dbReference>
<dbReference type="EMBL" id="RXNR01000003">
    <property type="protein sequence ID" value="RTQ96078.1"/>
    <property type="molecule type" value="Genomic_DNA"/>
</dbReference>
<dbReference type="RefSeq" id="WP_126292552.1">
    <property type="nucleotide sequence ID" value="NZ_CP155468.1"/>
</dbReference>
<comment type="caution">
    <text evidence="5">The sequence shown here is derived from an EMBL/GenBank/DDBJ whole genome shotgun (WGS) entry which is preliminary data.</text>
</comment>
<evidence type="ECO:0000313" key="5">
    <source>
        <dbReference type="EMBL" id="RTQ96078.1"/>
    </source>
</evidence>
<keyword evidence="3" id="KW-0520">NAD</keyword>
<dbReference type="AlphaFoldDB" id="A0A3S0HNQ6"/>
<evidence type="ECO:0000256" key="2">
    <source>
        <dbReference type="ARBA" id="ARBA00023002"/>
    </source>
</evidence>
<name>A0A3S0HNQ6_9BACI</name>
<accession>A0A3S0HNQ6</accession>
<evidence type="ECO:0000313" key="6">
    <source>
        <dbReference type="Proteomes" id="UP000276349"/>
    </source>
</evidence>
<dbReference type="GO" id="GO:0008206">
    <property type="term" value="P:bile acid metabolic process"/>
    <property type="evidence" value="ECO:0007669"/>
    <property type="project" value="UniProtKB-ARBA"/>
</dbReference>
<proteinExistence type="inferred from homology"/>
<dbReference type="InterPro" id="IPR057326">
    <property type="entry name" value="KR_dom"/>
</dbReference>
<evidence type="ECO:0000256" key="1">
    <source>
        <dbReference type="ARBA" id="ARBA00006484"/>
    </source>
</evidence>
<dbReference type="OrthoDB" id="286404at2"/>
<organism evidence="5 6">
    <name type="scientific">Lysinibacillus telephonicus</name>
    <dbReference type="NCBI Taxonomy" id="1714840"/>
    <lineage>
        <taxon>Bacteria</taxon>
        <taxon>Bacillati</taxon>
        <taxon>Bacillota</taxon>
        <taxon>Bacilli</taxon>
        <taxon>Bacillales</taxon>
        <taxon>Bacillaceae</taxon>
        <taxon>Lysinibacillus</taxon>
    </lineage>
</organism>
<dbReference type="GO" id="GO:0047936">
    <property type="term" value="F:glucose 1-dehydrogenase [NAD(P)+] activity"/>
    <property type="evidence" value="ECO:0007669"/>
    <property type="project" value="UniProtKB-EC"/>
</dbReference>
<dbReference type="Proteomes" id="UP000276349">
    <property type="component" value="Unassembled WGS sequence"/>
</dbReference>
<keyword evidence="2 5" id="KW-0560">Oxidoreductase</keyword>
<dbReference type="InterPro" id="IPR002347">
    <property type="entry name" value="SDR_fam"/>
</dbReference>
<comment type="similarity">
    <text evidence="1">Belongs to the short-chain dehydrogenases/reductases (SDR) family.</text>
</comment>
<evidence type="ECO:0000256" key="3">
    <source>
        <dbReference type="ARBA" id="ARBA00023027"/>
    </source>
</evidence>
<dbReference type="EC" id="1.1.1.47" evidence="5"/>
<dbReference type="Pfam" id="PF13561">
    <property type="entry name" value="adh_short_C2"/>
    <property type="match status" value="1"/>
</dbReference>
<dbReference type="Gene3D" id="3.40.50.720">
    <property type="entry name" value="NAD(P)-binding Rossmann-like Domain"/>
    <property type="match status" value="1"/>
</dbReference>
<dbReference type="PRINTS" id="PR00080">
    <property type="entry name" value="SDRFAMILY"/>
</dbReference>
<dbReference type="NCBIfam" id="NF005559">
    <property type="entry name" value="PRK07231.1"/>
    <property type="match status" value="1"/>
</dbReference>
<protein>
    <submittedName>
        <fullName evidence="5">Glucose 1-dehydrogenase</fullName>
        <ecNumber evidence="5">1.1.1.47</ecNumber>
    </submittedName>
</protein>
<dbReference type="SUPFAM" id="SSF51735">
    <property type="entry name" value="NAD(P)-binding Rossmann-fold domains"/>
    <property type="match status" value="1"/>
</dbReference>
<feature type="domain" description="Ketoreductase" evidence="4">
    <location>
        <begin position="7"/>
        <end position="175"/>
    </location>
</feature>
<evidence type="ECO:0000259" key="4">
    <source>
        <dbReference type="SMART" id="SM00822"/>
    </source>
</evidence>
<dbReference type="PANTHER" id="PTHR24321:SF8">
    <property type="entry name" value="ESTRADIOL 17-BETA-DEHYDROGENASE 8-RELATED"/>
    <property type="match status" value="1"/>
</dbReference>
<dbReference type="InterPro" id="IPR036291">
    <property type="entry name" value="NAD(P)-bd_dom_sf"/>
</dbReference>
<reference evidence="5 6" key="1">
    <citation type="submission" date="2018-12" db="EMBL/GenBank/DDBJ databases">
        <authorList>
            <person name="Yu L."/>
        </authorList>
    </citation>
    <scope>NUCLEOTIDE SEQUENCE [LARGE SCALE GENOMIC DNA]</scope>
    <source>
        <strain evidence="5 6">S5H2222</strain>
    </source>
</reference>
<dbReference type="PRINTS" id="PR00081">
    <property type="entry name" value="GDHRDH"/>
</dbReference>
<keyword evidence="6" id="KW-1185">Reference proteome</keyword>
<sequence length="246" mass="26004">MGKFDNKVVLITGGSRGQGAAHARAFVEEGAKVAITDVLVEDGQALAAELGDNATFLKHDVTSELQWTRIVEQTEEIYGPINVLVNNAGIVISKPFEELSEAEYRKVIDINQVGVFLGMKAVVPSLKKSGNGVIINISSINGLRGSAGTLAYDASKFAVRGMTKSAAIELAPYGIRVNSIHPGVILTPMVSQSDVADVADQLAENVPLKRAAQPEEVSKLVLFLAGDASYSTGSEFILDGGLTAKY</sequence>
<gene>
    <name evidence="5" type="ORF">EKG35_01535</name>
</gene>
<dbReference type="FunFam" id="3.40.50.720:FF:000084">
    <property type="entry name" value="Short-chain dehydrogenase reductase"/>
    <property type="match status" value="1"/>
</dbReference>